<dbReference type="PANTHER" id="PTHR30222:SF2">
    <property type="entry name" value="ABC TRANSPORTER SUBSTRATE-BINDING PROTEIN"/>
    <property type="match status" value="1"/>
</dbReference>
<geneLocation type="plasmid" evidence="4 5">
    <name>pRgalR602c</name>
</geneLocation>
<name>A0A0B4XDM8_9HYPH</name>
<feature type="signal peptide" evidence="3">
    <location>
        <begin position="1"/>
        <end position="23"/>
    </location>
</feature>
<dbReference type="HOGENOM" id="CLU_026974_8_0_5"/>
<protein>
    <submittedName>
        <fullName evidence="4">Spermidine/putrescine ABC transporter substrate-binding protein</fullName>
    </submittedName>
</protein>
<dbReference type="KEGG" id="rga:RGR602_PC00711"/>
<organism evidence="4 5">
    <name type="scientific">Rhizobium gallicum bv. gallicum R602sp</name>
    <dbReference type="NCBI Taxonomy" id="1041138"/>
    <lineage>
        <taxon>Bacteria</taxon>
        <taxon>Pseudomonadati</taxon>
        <taxon>Pseudomonadota</taxon>
        <taxon>Alphaproteobacteria</taxon>
        <taxon>Hyphomicrobiales</taxon>
        <taxon>Rhizobiaceae</taxon>
        <taxon>Rhizobium/Agrobacterium group</taxon>
        <taxon>Rhizobium</taxon>
    </lineage>
</organism>
<evidence type="ECO:0000256" key="3">
    <source>
        <dbReference type="SAM" id="SignalP"/>
    </source>
</evidence>
<accession>A0A0B4XDM8</accession>
<keyword evidence="2" id="KW-0574">Periplasm</keyword>
<dbReference type="EMBL" id="CP006880">
    <property type="protein sequence ID" value="AJD44748.1"/>
    <property type="molecule type" value="Genomic_DNA"/>
</dbReference>
<dbReference type="SUPFAM" id="SSF53850">
    <property type="entry name" value="Periplasmic binding protein-like II"/>
    <property type="match status" value="1"/>
</dbReference>
<dbReference type="InterPro" id="IPR006059">
    <property type="entry name" value="SBP"/>
</dbReference>
<feature type="chain" id="PRO_5002097144" evidence="3">
    <location>
        <begin position="24"/>
        <end position="349"/>
    </location>
</feature>
<keyword evidence="4" id="KW-0614">Plasmid</keyword>
<dbReference type="PANTHER" id="PTHR30222">
    <property type="entry name" value="SPERMIDINE/PUTRESCINE-BINDING PERIPLASMIC PROTEIN"/>
    <property type="match status" value="1"/>
</dbReference>
<keyword evidence="5" id="KW-1185">Reference proteome</keyword>
<evidence type="ECO:0000256" key="1">
    <source>
        <dbReference type="ARBA" id="ARBA00022729"/>
    </source>
</evidence>
<sequence length="349" mass="38025">MNRISILLQTSILCLAMSAPALAGDTITVTSWGGAYTKSQEKAFFGPYSKETGVKILQDEWDGSTAKLKGMVETGQVTWDVVDVEPGHALQGCDEGWLEEIDYSELGGKEAFIDGAAMDCAAATIVFGTIYAYDASKFPNGGPTTMADLFDTKKFPGPRALRKAPKTTLEFALIADGVAPAKVYDVLGSPEGVDRAFKKLDTIKKDVKVWWTAGAQPPQLLADGEVLMTTAWNGRIYDAVKNSGKTFKIVWDGQGMDFNLWAEPKGSPHKEAADKFIAYTMTPDVMARQSQYISYGPTLKAAIAKVPADILPDLPTAPENTKNAFVVSAEFWADHDEELTERFNKWLAQ</sequence>
<dbReference type="Pfam" id="PF13416">
    <property type="entry name" value="SBP_bac_8"/>
    <property type="match status" value="1"/>
</dbReference>
<dbReference type="CDD" id="cd13589">
    <property type="entry name" value="PBP2_polyamine_RpCGA009"/>
    <property type="match status" value="1"/>
</dbReference>
<proteinExistence type="predicted"/>
<evidence type="ECO:0000256" key="2">
    <source>
        <dbReference type="ARBA" id="ARBA00022764"/>
    </source>
</evidence>
<gene>
    <name evidence="4" type="ORF">RGR602_PC00711</name>
</gene>
<dbReference type="AlphaFoldDB" id="A0A0B4XDM8"/>
<keyword evidence="1 3" id="KW-0732">Signal</keyword>
<evidence type="ECO:0000313" key="4">
    <source>
        <dbReference type="EMBL" id="AJD44748.1"/>
    </source>
</evidence>
<evidence type="ECO:0000313" key="5">
    <source>
        <dbReference type="Proteomes" id="UP000031368"/>
    </source>
</evidence>
<dbReference type="Proteomes" id="UP000031368">
    <property type="component" value="Plasmid pRgalR602c"/>
</dbReference>
<dbReference type="Gene3D" id="3.40.190.10">
    <property type="entry name" value="Periplasmic binding protein-like II"/>
    <property type="match status" value="2"/>
</dbReference>
<reference evidence="4 5" key="1">
    <citation type="submission" date="2013-11" db="EMBL/GenBank/DDBJ databases">
        <title>Complete genome sequence of Rhizobium gallicum bv. gallicum R602.</title>
        <authorList>
            <person name="Bustos P."/>
            <person name="Santamaria R.I."/>
            <person name="Lozano L."/>
            <person name="Acosta J.L."/>
            <person name="Ormeno-Orrillo E."/>
            <person name="Rogel M.A."/>
            <person name="Romero D."/>
            <person name="Cevallos M.A."/>
            <person name="Martinez-Romero E."/>
            <person name="Gonzalez V."/>
        </authorList>
    </citation>
    <scope>NUCLEOTIDE SEQUENCE [LARGE SCALE GENOMIC DNA]</scope>
    <source>
        <strain evidence="4 5">R602</strain>
        <plasmid evidence="4 5">pRgalR602c</plasmid>
    </source>
</reference>